<dbReference type="PANTHER" id="PTHR47053">
    <property type="entry name" value="MUREIN DD-ENDOPEPTIDASE MEPH-RELATED"/>
    <property type="match status" value="1"/>
</dbReference>
<keyword evidence="8" id="KW-1185">Reference proteome</keyword>
<name>A0A4S4C4N8_9BACL</name>
<dbReference type="OrthoDB" id="9813118at2"/>
<dbReference type="InterPro" id="IPR051202">
    <property type="entry name" value="Peptidase_C40"/>
</dbReference>
<comment type="similarity">
    <text evidence="1">Belongs to the peptidase C40 family.</text>
</comment>
<dbReference type="GO" id="GO:0006508">
    <property type="term" value="P:proteolysis"/>
    <property type="evidence" value="ECO:0007669"/>
    <property type="project" value="UniProtKB-KW"/>
</dbReference>
<evidence type="ECO:0000256" key="4">
    <source>
        <dbReference type="ARBA" id="ARBA00022807"/>
    </source>
</evidence>
<dbReference type="AlphaFoldDB" id="A0A4S4C4N8"/>
<keyword evidence="2" id="KW-0645">Protease</keyword>
<keyword evidence="5" id="KW-0732">Signal</keyword>
<dbReference type="SUPFAM" id="SSF54001">
    <property type="entry name" value="Cysteine proteinases"/>
    <property type="match status" value="1"/>
</dbReference>
<feature type="domain" description="NlpC/P60" evidence="6">
    <location>
        <begin position="35"/>
        <end position="160"/>
    </location>
</feature>
<protein>
    <submittedName>
        <fullName evidence="7">NlpC/P60 family protein</fullName>
    </submittedName>
</protein>
<feature type="signal peptide" evidence="5">
    <location>
        <begin position="1"/>
        <end position="30"/>
    </location>
</feature>
<dbReference type="Pfam" id="PF00877">
    <property type="entry name" value="NLPC_P60"/>
    <property type="match status" value="1"/>
</dbReference>
<dbReference type="PROSITE" id="PS51935">
    <property type="entry name" value="NLPC_P60"/>
    <property type="match status" value="1"/>
</dbReference>
<evidence type="ECO:0000313" key="7">
    <source>
        <dbReference type="EMBL" id="THF82766.1"/>
    </source>
</evidence>
<feature type="chain" id="PRO_5020381473" evidence="5">
    <location>
        <begin position="31"/>
        <end position="160"/>
    </location>
</feature>
<evidence type="ECO:0000256" key="3">
    <source>
        <dbReference type="ARBA" id="ARBA00022801"/>
    </source>
</evidence>
<evidence type="ECO:0000256" key="1">
    <source>
        <dbReference type="ARBA" id="ARBA00007074"/>
    </source>
</evidence>
<evidence type="ECO:0000313" key="8">
    <source>
        <dbReference type="Proteomes" id="UP000310636"/>
    </source>
</evidence>
<keyword evidence="3" id="KW-0378">Hydrolase</keyword>
<dbReference type="EMBL" id="SSOB01000006">
    <property type="protein sequence ID" value="THF82766.1"/>
    <property type="molecule type" value="Genomic_DNA"/>
</dbReference>
<keyword evidence="4" id="KW-0788">Thiol protease</keyword>
<gene>
    <name evidence="7" type="ORF">E6C55_06110</name>
</gene>
<dbReference type="Proteomes" id="UP000310636">
    <property type="component" value="Unassembled WGS sequence"/>
</dbReference>
<accession>A0A4S4C4N8</accession>
<dbReference type="InterPro" id="IPR038765">
    <property type="entry name" value="Papain-like_cys_pep_sf"/>
</dbReference>
<proteinExistence type="inferred from homology"/>
<dbReference type="GO" id="GO:0008234">
    <property type="term" value="F:cysteine-type peptidase activity"/>
    <property type="evidence" value="ECO:0007669"/>
    <property type="project" value="UniProtKB-KW"/>
</dbReference>
<evidence type="ECO:0000256" key="2">
    <source>
        <dbReference type="ARBA" id="ARBA00022670"/>
    </source>
</evidence>
<evidence type="ECO:0000256" key="5">
    <source>
        <dbReference type="SAM" id="SignalP"/>
    </source>
</evidence>
<dbReference type="Gene3D" id="3.90.1720.10">
    <property type="entry name" value="endopeptidase domain like (from Nostoc punctiforme)"/>
    <property type="match status" value="1"/>
</dbReference>
<dbReference type="PANTHER" id="PTHR47053:SF1">
    <property type="entry name" value="MUREIN DD-ENDOPEPTIDASE MEPH-RELATED"/>
    <property type="match status" value="1"/>
</dbReference>
<evidence type="ECO:0000259" key="6">
    <source>
        <dbReference type="PROSITE" id="PS51935"/>
    </source>
</evidence>
<sequence length="160" mass="16804">MKKLLAASAIALSLMTAVSTVALPAPTASAAEIYATNGHKFVNTAKSYIGKVTYRFGVNNPSKLILDCSAFTKLVFAKNGVTLPWGSKAQAKFGTKVSSKSKLAIGDLVMFSVGTPGVINHVGIYVGGGKFISNTKSSGVTISSLTSGYWSSRFIMGRHY</sequence>
<dbReference type="InterPro" id="IPR000064">
    <property type="entry name" value="NLP_P60_dom"/>
</dbReference>
<organism evidence="7 8">
    <name type="scientific">Cohnella fermenti</name>
    <dbReference type="NCBI Taxonomy" id="2565925"/>
    <lineage>
        <taxon>Bacteria</taxon>
        <taxon>Bacillati</taxon>
        <taxon>Bacillota</taxon>
        <taxon>Bacilli</taxon>
        <taxon>Bacillales</taxon>
        <taxon>Paenibacillaceae</taxon>
        <taxon>Cohnella</taxon>
    </lineage>
</organism>
<comment type="caution">
    <text evidence="7">The sequence shown here is derived from an EMBL/GenBank/DDBJ whole genome shotgun (WGS) entry which is preliminary data.</text>
</comment>
<reference evidence="7 8" key="1">
    <citation type="submission" date="2019-04" db="EMBL/GenBank/DDBJ databases">
        <title>Cohnella sp. nov. isolated from preserved vegetables.</title>
        <authorList>
            <person name="Lin S.-Y."/>
            <person name="Hung M.-H."/>
            <person name="Young C.-C."/>
        </authorList>
    </citation>
    <scope>NUCLEOTIDE SEQUENCE [LARGE SCALE GENOMIC DNA]</scope>
    <source>
        <strain evidence="7 8">CC-MHH1044</strain>
    </source>
</reference>